<dbReference type="AlphaFoldDB" id="A0A4S8PKJ3"/>
<comment type="caution">
    <text evidence="2">The sequence shown here is derived from an EMBL/GenBank/DDBJ whole genome shotgun (WGS) entry which is preliminary data.</text>
</comment>
<dbReference type="InterPro" id="IPR000157">
    <property type="entry name" value="TIR_dom"/>
</dbReference>
<dbReference type="RefSeq" id="WP_136529484.1">
    <property type="nucleotide sequence ID" value="NZ_STGX01000006.1"/>
</dbReference>
<dbReference type="EMBL" id="STGX01000006">
    <property type="protein sequence ID" value="THV28989.1"/>
    <property type="molecule type" value="Genomic_DNA"/>
</dbReference>
<gene>
    <name evidence="2" type="ORF">E9998_09560</name>
</gene>
<organism evidence="2 3">
    <name type="scientific">Glycomyces paridis</name>
    <dbReference type="NCBI Taxonomy" id="2126555"/>
    <lineage>
        <taxon>Bacteria</taxon>
        <taxon>Bacillati</taxon>
        <taxon>Actinomycetota</taxon>
        <taxon>Actinomycetes</taxon>
        <taxon>Glycomycetales</taxon>
        <taxon>Glycomycetaceae</taxon>
        <taxon>Glycomyces</taxon>
    </lineage>
</organism>
<evidence type="ECO:0000259" key="1">
    <source>
        <dbReference type="SMART" id="SM00255"/>
    </source>
</evidence>
<reference evidence="2 3" key="1">
    <citation type="journal article" date="2018" name="Int. J. Syst. Evol. Microbiol.">
        <title>Glycomyces paridis sp. nov., isolated from the medicinal plant Paris polyphylla.</title>
        <authorList>
            <person name="Fang X.M."/>
            <person name="Bai J.L."/>
            <person name="Su J."/>
            <person name="Zhao L.L."/>
            <person name="Liu H.Y."/>
            <person name="Ma B.P."/>
            <person name="Zhang Y.Q."/>
            <person name="Yu L.Y."/>
        </authorList>
    </citation>
    <scope>NUCLEOTIDE SEQUENCE [LARGE SCALE GENOMIC DNA]</scope>
    <source>
        <strain evidence="2 3">CPCC 204357</strain>
    </source>
</reference>
<keyword evidence="3" id="KW-1185">Reference proteome</keyword>
<dbReference type="SUPFAM" id="SSF52200">
    <property type="entry name" value="Toll/Interleukin receptor TIR domain"/>
    <property type="match status" value="1"/>
</dbReference>
<dbReference type="Pfam" id="PF13676">
    <property type="entry name" value="TIR_2"/>
    <property type="match status" value="1"/>
</dbReference>
<protein>
    <submittedName>
        <fullName evidence="2">Toll/interleukin-1 receptor domain-containing protein</fullName>
    </submittedName>
</protein>
<dbReference type="Proteomes" id="UP000305792">
    <property type="component" value="Unassembled WGS sequence"/>
</dbReference>
<dbReference type="OrthoDB" id="218695at2"/>
<proteinExistence type="predicted"/>
<name>A0A4S8PKJ3_9ACTN</name>
<dbReference type="SMART" id="SM00255">
    <property type="entry name" value="TIR"/>
    <property type="match status" value="1"/>
</dbReference>
<sequence>MTEPRALRIFISYTESDLEWAKWVGSRIRDSGHQPMMQDWDSPPGANFVLWVNEQLEQADIIMPLFSNNYFESEWCTIEWTNAMSAGKYMIPLKIGPCDPPAVLSSTTYLDVTGRSERSINRLLTTGLGSPATKKRQRLEQESPELRSKRLVKSWKRAALAATVLSAVGTGAGFDPGDSGGSDALATDLFS</sequence>
<keyword evidence="2" id="KW-0675">Receptor</keyword>
<dbReference type="InterPro" id="IPR035897">
    <property type="entry name" value="Toll_tir_struct_dom_sf"/>
</dbReference>
<feature type="domain" description="TIR" evidence="1">
    <location>
        <begin position="6"/>
        <end position="165"/>
    </location>
</feature>
<evidence type="ECO:0000313" key="3">
    <source>
        <dbReference type="Proteomes" id="UP000305792"/>
    </source>
</evidence>
<accession>A0A4S8PKJ3</accession>
<dbReference type="Gene3D" id="3.40.50.10140">
    <property type="entry name" value="Toll/interleukin-1 receptor homology (TIR) domain"/>
    <property type="match status" value="1"/>
</dbReference>
<evidence type="ECO:0000313" key="2">
    <source>
        <dbReference type="EMBL" id="THV28989.1"/>
    </source>
</evidence>
<dbReference type="GO" id="GO:0007165">
    <property type="term" value="P:signal transduction"/>
    <property type="evidence" value="ECO:0007669"/>
    <property type="project" value="InterPro"/>
</dbReference>